<keyword evidence="1" id="KW-0802">TPR repeat</keyword>
<evidence type="ECO:0000256" key="2">
    <source>
        <dbReference type="SAM" id="Phobius"/>
    </source>
</evidence>
<feature type="repeat" description="TPR" evidence="1">
    <location>
        <begin position="421"/>
        <end position="454"/>
    </location>
</feature>
<dbReference type="Pfam" id="PF13424">
    <property type="entry name" value="TPR_12"/>
    <property type="match status" value="1"/>
</dbReference>
<reference evidence="3 4" key="1">
    <citation type="submission" date="2019-08" db="EMBL/GenBank/DDBJ databases">
        <title>Parahaliea maris sp. nov., isolated from the surface seawater.</title>
        <authorList>
            <person name="Liu Y."/>
        </authorList>
    </citation>
    <scope>NUCLEOTIDE SEQUENCE [LARGE SCALE GENOMIC DNA]</scope>
    <source>
        <strain evidence="3 4">HSLHS9</strain>
    </source>
</reference>
<dbReference type="RefSeq" id="WP_148066221.1">
    <property type="nucleotide sequence ID" value="NZ_VRZA01000001.1"/>
</dbReference>
<accession>A0A5C9A9L1</accession>
<dbReference type="PANTHER" id="PTHR12558">
    <property type="entry name" value="CELL DIVISION CYCLE 16,23,27"/>
    <property type="match status" value="1"/>
</dbReference>
<dbReference type="PANTHER" id="PTHR12558:SF33">
    <property type="entry name" value="BLL7664 PROTEIN"/>
    <property type="match status" value="1"/>
</dbReference>
<evidence type="ECO:0000313" key="3">
    <source>
        <dbReference type="EMBL" id="TXS95951.1"/>
    </source>
</evidence>
<keyword evidence="2" id="KW-0812">Transmembrane</keyword>
<dbReference type="EMBL" id="VRZA01000001">
    <property type="protein sequence ID" value="TXS95951.1"/>
    <property type="molecule type" value="Genomic_DNA"/>
</dbReference>
<feature type="transmembrane region" description="Helical" evidence="2">
    <location>
        <begin position="21"/>
        <end position="40"/>
    </location>
</feature>
<dbReference type="GO" id="GO:0051301">
    <property type="term" value="P:cell division"/>
    <property type="evidence" value="ECO:0007669"/>
    <property type="project" value="TreeGrafter"/>
</dbReference>
<gene>
    <name evidence="3" type="ORF">FV139_00100</name>
</gene>
<feature type="transmembrane region" description="Helical" evidence="2">
    <location>
        <begin position="95"/>
        <end position="113"/>
    </location>
</feature>
<feature type="repeat" description="TPR" evidence="1">
    <location>
        <begin position="455"/>
        <end position="488"/>
    </location>
</feature>
<dbReference type="Pfam" id="PF13414">
    <property type="entry name" value="TPR_11"/>
    <property type="match status" value="1"/>
</dbReference>
<keyword evidence="2" id="KW-1133">Transmembrane helix</keyword>
<name>A0A5C9A9L1_9GAMM</name>
<dbReference type="Pfam" id="PF13432">
    <property type="entry name" value="TPR_16"/>
    <property type="match status" value="1"/>
</dbReference>
<dbReference type="Gene3D" id="3.40.50.10070">
    <property type="entry name" value="TolB, N-terminal domain"/>
    <property type="match status" value="1"/>
</dbReference>
<proteinExistence type="predicted"/>
<dbReference type="PROSITE" id="PS50293">
    <property type="entry name" value="TPR_REGION"/>
    <property type="match status" value="2"/>
</dbReference>
<keyword evidence="4" id="KW-1185">Reference proteome</keyword>
<sequence length="654" mass="72544">MDIRRFLGELKGRGVYRVAGFYAAGSWALLQVADVFFPILGLPDWAITSLLAVAAAGFPLAMGLAWVFDLTPEGIVETPSNSIDLKQFKLSPYRILELFLIVALVGMVGFLYLERLTPDTRPPHPPIYDRPAIAVMAFDNLSDDPSANYFGDGLAEEILNLLARLSELNVAARTSSFYFKGKSVDLRDVGKKLGVDHVLEGSVRRAGNQVRVTAQLIEMKTGYHVWSQTYDRSYTSLFKIQDEIARQVVDALQVILSDSSRAILEDRPELAPRAYDYYLQGREYLRGPLSQEDIISAVQLFQRAIDLEPAYTDAFAGICDARLALYSQGRDTAQFSSAETACRKALTLDGNRVAVLVALGNLYRVSGEYEQALQSYQRALKLDTTNVDAVLGIAETYHDDNQPELAEEAYRTAIQLKPNYWLAYRGFATFLFDAGRFEEAIPHYKRITELMPDTSKAYNGLGAAYLMLGDFAASAEALQRSLEIQPTAIAYSNAGTSLFLMGEFGQAARMYLKALESGPQHFHWLGNLADAYRHLEGMEELAESTYRKAIELAEESLTINATDAQTLGLIAHYYASVGEREKALFYIEQARSLAPGAVYVQYNAATTFCAIDEIKRAGEALREAVANGYPRHLIVVDANLCSLVDWPEFQPGAQ</sequence>
<dbReference type="PROSITE" id="PS50005">
    <property type="entry name" value="TPR"/>
    <property type="match status" value="4"/>
</dbReference>
<protein>
    <submittedName>
        <fullName evidence="3">Tetratricopeptide repeat protein</fullName>
    </submittedName>
</protein>
<dbReference type="Proteomes" id="UP000321039">
    <property type="component" value="Unassembled WGS sequence"/>
</dbReference>
<organism evidence="3 4">
    <name type="scientific">Parahaliea maris</name>
    <dbReference type="NCBI Taxonomy" id="2716870"/>
    <lineage>
        <taxon>Bacteria</taxon>
        <taxon>Pseudomonadati</taxon>
        <taxon>Pseudomonadota</taxon>
        <taxon>Gammaproteobacteria</taxon>
        <taxon>Cellvibrionales</taxon>
        <taxon>Halieaceae</taxon>
        <taxon>Parahaliea</taxon>
    </lineage>
</organism>
<dbReference type="AlphaFoldDB" id="A0A5C9A9L1"/>
<evidence type="ECO:0000256" key="1">
    <source>
        <dbReference type="PROSITE-ProRule" id="PRU00339"/>
    </source>
</evidence>
<dbReference type="Gene3D" id="1.25.40.10">
    <property type="entry name" value="Tetratricopeptide repeat domain"/>
    <property type="match status" value="3"/>
</dbReference>
<feature type="repeat" description="TPR" evidence="1">
    <location>
        <begin position="353"/>
        <end position="386"/>
    </location>
</feature>
<evidence type="ECO:0000313" key="4">
    <source>
        <dbReference type="Proteomes" id="UP000321039"/>
    </source>
</evidence>
<dbReference type="SMART" id="SM00028">
    <property type="entry name" value="TPR"/>
    <property type="match status" value="8"/>
</dbReference>
<feature type="transmembrane region" description="Helical" evidence="2">
    <location>
        <begin position="46"/>
        <end position="68"/>
    </location>
</feature>
<dbReference type="InterPro" id="IPR011990">
    <property type="entry name" value="TPR-like_helical_dom_sf"/>
</dbReference>
<comment type="caution">
    <text evidence="3">The sequence shown here is derived from an EMBL/GenBank/DDBJ whole genome shotgun (WGS) entry which is preliminary data.</text>
</comment>
<keyword evidence="2" id="KW-0472">Membrane</keyword>
<dbReference type="InterPro" id="IPR019734">
    <property type="entry name" value="TPR_rpt"/>
</dbReference>
<feature type="repeat" description="TPR" evidence="1">
    <location>
        <begin position="387"/>
        <end position="420"/>
    </location>
</feature>
<dbReference type="SUPFAM" id="SSF48452">
    <property type="entry name" value="TPR-like"/>
    <property type="match status" value="2"/>
</dbReference>